<dbReference type="Proteomes" id="UP001252270">
    <property type="component" value="Unassembled WGS sequence"/>
</dbReference>
<dbReference type="Pfam" id="PF03886">
    <property type="entry name" value="ABC_trans_aux"/>
    <property type="match status" value="1"/>
</dbReference>
<reference evidence="2 3" key="1">
    <citation type="submission" date="2023-04" db="EMBL/GenBank/DDBJ databases">
        <title>A long-awaited taxogenomic arrangement of the family Halomonadaceae.</title>
        <authorList>
            <person name="De La Haba R."/>
            <person name="Chuvochina M."/>
            <person name="Wittouck S."/>
            <person name="Arahal D.R."/>
            <person name="Sanchez-Porro C."/>
            <person name="Hugenholtz P."/>
            <person name="Ventosa A."/>
        </authorList>
    </citation>
    <scope>NUCLEOTIDE SEQUENCE [LARGE SCALE GENOMIC DNA]</scope>
    <source>
        <strain evidence="2 3">DSM 17332</strain>
    </source>
</reference>
<feature type="domain" description="ABC-type transport auxiliary lipoprotein component" evidence="1">
    <location>
        <begin position="36"/>
        <end position="191"/>
    </location>
</feature>
<dbReference type="PROSITE" id="PS51257">
    <property type="entry name" value="PROKAR_LIPOPROTEIN"/>
    <property type="match status" value="1"/>
</dbReference>
<evidence type="ECO:0000313" key="2">
    <source>
        <dbReference type="EMBL" id="MDR5893287.1"/>
    </source>
</evidence>
<sequence length="204" mass="22201">MIPYRRPALRGLLLLALAWGLAACTLLPESEPIRLYLLPTATLDPAEGPALATRLRVETPHAPASLAGPRILVMPEPHRLQAYAGARWAERIPLLLRDRLVKGLGDRGQLRAQDDNSPLAADVALVGDLRAFHSEYVDGVPEVVIRLDAALVDERSRELLGERRFVIREPSTGTALEPVVEAFGRAADRLTIALSDWSAATLGD</sequence>
<gene>
    <name evidence="2" type="ORF">QC820_10725</name>
</gene>
<name>A0ABU1GML7_9GAMM</name>
<dbReference type="RefSeq" id="WP_309636909.1">
    <property type="nucleotide sequence ID" value="NZ_JARWAL010000009.1"/>
</dbReference>
<keyword evidence="2" id="KW-0449">Lipoprotein</keyword>
<proteinExistence type="predicted"/>
<accession>A0ABU1GML7</accession>
<keyword evidence="3" id="KW-1185">Reference proteome</keyword>
<organism evidence="2 3">
    <name type="scientific">Halomonas mongoliensis</name>
    <dbReference type="NCBI Taxonomy" id="321265"/>
    <lineage>
        <taxon>Bacteria</taxon>
        <taxon>Pseudomonadati</taxon>
        <taxon>Pseudomonadota</taxon>
        <taxon>Gammaproteobacteria</taxon>
        <taxon>Oceanospirillales</taxon>
        <taxon>Halomonadaceae</taxon>
        <taxon>Halomonas</taxon>
    </lineage>
</organism>
<dbReference type="Gene3D" id="3.40.50.10610">
    <property type="entry name" value="ABC-type transport auxiliary lipoprotein component"/>
    <property type="match status" value="1"/>
</dbReference>
<evidence type="ECO:0000313" key="3">
    <source>
        <dbReference type="Proteomes" id="UP001252270"/>
    </source>
</evidence>
<dbReference type="EMBL" id="JARWAL010000009">
    <property type="protein sequence ID" value="MDR5893287.1"/>
    <property type="molecule type" value="Genomic_DNA"/>
</dbReference>
<dbReference type="InterPro" id="IPR005586">
    <property type="entry name" value="ABC_trans_aux"/>
</dbReference>
<evidence type="ECO:0000259" key="1">
    <source>
        <dbReference type="Pfam" id="PF03886"/>
    </source>
</evidence>
<comment type="caution">
    <text evidence="2">The sequence shown here is derived from an EMBL/GenBank/DDBJ whole genome shotgun (WGS) entry which is preliminary data.</text>
</comment>
<dbReference type="SUPFAM" id="SSF159594">
    <property type="entry name" value="XCC0632-like"/>
    <property type="match status" value="1"/>
</dbReference>
<protein>
    <submittedName>
        <fullName evidence="2">ABC-type transport auxiliary lipoprotein family protein</fullName>
    </submittedName>
</protein>